<feature type="compositionally biased region" description="Low complexity" evidence="1">
    <location>
        <begin position="1"/>
        <end position="20"/>
    </location>
</feature>
<accession>A0ABR1HPX6</accession>
<gene>
    <name evidence="2" type="ORF">QQX98_001068</name>
</gene>
<feature type="compositionally biased region" description="Low complexity" evidence="1">
    <location>
        <begin position="136"/>
        <end position="181"/>
    </location>
</feature>
<feature type="compositionally biased region" description="Polar residues" evidence="1">
    <location>
        <begin position="194"/>
        <end position="206"/>
    </location>
</feature>
<sequence length="306" mass="32451">MSTDNAPNNTASNNNNNSADMYTRNRRGSISQAALTNLFQRGNSVPTGSGFPAQATGPIDVNRRRLSVTTLGLSGTSPSSAQTFNIRRGSLSTNSNNSDSIDESAIEDDDMFSSATRTAPNTPFVRRMSFGAPAMRPVRPGGSPGNGNNPTSPSSSHSRRSAQSGKKSSRGGPPSQGSSISAALATGRRASTILPASSLPQASNVKSPRAPSDNYPSRPDQQGFNWSEQLRSRAESSVTSARPSFSFASGSPPRANSIHDRAKSVSEMPQPPAQAAAVKPRPEPRQERPKPDAFQERILKGDFYMD</sequence>
<organism evidence="2 3">
    <name type="scientific">Neonectria punicea</name>
    <dbReference type="NCBI Taxonomy" id="979145"/>
    <lineage>
        <taxon>Eukaryota</taxon>
        <taxon>Fungi</taxon>
        <taxon>Dikarya</taxon>
        <taxon>Ascomycota</taxon>
        <taxon>Pezizomycotina</taxon>
        <taxon>Sordariomycetes</taxon>
        <taxon>Hypocreomycetidae</taxon>
        <taxon>Hypocreales</taxon>
        <taxon>Nectriaceae</taxon>
        <taxon>Neonectria</taxon>
    </lineage>
</organism>
<proteinExistence type="predicted"/>
<dbReference type="Proteomes" id="UP001498476">
    <property type="component" value="Unassembled WGS sequence"/>
</dbReference>
<feature type="region of interest" description="Disordered" evidence="1">
    <location>
        <begin position="71"/>
        <end position="306"/>
    </location>
</feature>
<feature type="compositionally biased region" description="Low complexity" evidence="1">
    <location>
        <begin position="71"/>
        <end position="80"/>
    </location>
</feature>
<keyword evidence="3" id="KW-1185">Reference proteome</keyword>
<feature type="compositionally biased region" description="Polar residues" evidence="1">
    <location>
        <begin position="219"/>
        <end position="249"/>
    </location>
</feature>
<feature type="region of interest" description="Disordered" evidence="1">
    <location>
        <begin position="1"/>
        <end position="22"/>
    </location>
</feature>
<dbReference type="EMBL" id="JAZAVJ010000010">
    <property type="protein sequence ID" value="KAK7423278.1"/>
    <property type="molecule type" value="Genomic_DNA"/>
</dbReference>
<evidence type="ECO:0000313" key="3">
    <source>
        <dbReference type="Proteomes" id="UP001498476"/>
    </source>
</evidence>
<feature type="compositionally biased region" description="Acidic residues" evidence="1">
    <location>
        <begin position="100"/>
        <end position="111"/>
    </location>
</feature>
<feature type="compositionally biased region" description="Polar residues" evidence="1">
    <location>
        <begin position="81"/>
        <end position="97"/>
    </location>
</feature>
<protein>
    <submittedName>
        <fullName evidence="2">Uncharacterized protein</fullName>
    </submittedName>
</protein>
<reference evidence="2 3" key="1">
    <citation type="journal article" date="2025" name="Microbiol. Resour. Announc.">
        <title>Draft genome sequences for Neonectria magnoliae and Neonectria punicea, canker pathogens of Liriodendron tulipifera and Acer saccharum in West Virginia.</title>
        <authorList>
            <person name="Petronek H.M."/>
            <person name="Kasson M.T."/>
            <person name="Metheny A.M."/>
            <person name="Stauder C.M."/>
            <person name="Lovett B."/>
            <person name="Lynch S.C."/>
            <person name="Garnas J.R."/>
            <person name="Kasson L.R."/>
            <person name="Stajich J.E."/>
        </authorList>
    </citation>
    <scope>NUCLEOTIDE SEQUENCE [LARGE SCALE GENOMIC DNA]</scope>
    <source>
        <strain evidence="2 3">NRRL 64653</strain>
    </source>
</reference>
<evidence type="ECO:0000313" key="2">
    <source>
        <dbReference type="EMBL" id="KAK7423278.1"/>
    </source>
</evidence>
<name>A0ABR1HPX6_9HYPO</name>
<evidence type="ECO:0000256" key="1">
    <source>
        <dbReference type="SAM" id="MobiDB-lite"/>
    </source>
</evidence>
<comment type="caution">
    <text evidence="2">The sequence shown here is derived from an EMBL/GenBank/DDBJ whole genome shotgun (WGS) entry which is preliminary data.</text>
</comment>
<feature type="compositionally biased region" description="Basic and acidic residues" evidence="1">
    <location>
        <begin position="280"/>
        <end position="300"/>
    </location>
</feature>